<evidence type="ECO:0000256" key="1">
    <source>
        <dbReference type="SAM" id="Phobius"/>
    </source>
</evidence>
<feature type="transmembrane region" description="Helical" evidence="1">
    <location>
        <begin position="301"/>
        <end position="320"/>
    </location>
</feature>
<evidence type="ECO:0008006" key="3">
    <source>
        <dbReference type="Google" id="ProtNLM"/>
    </source>
</evidence>
<dbReference type="EMBL" id="VSSQ01000097">
    <property type="protein sequence ID" value="MPL76366.1"/>
    <property type="molecule type" value="Genomic_DNA"/>
</dbReference>
<keyword evidence="1" id="KW-0472">Membrane</keyword>
<name>A0A644UBJ7_9ZZZZ</name>
<gene>
    <name evidence="2" type="ORF">SDC9_22211</name>
</gene>
<protein>
    <recommendedName>
        <fullName evidence="3">Poly-gamma-glutamate system protein</fullName>
    </recommendedName>
</protein>
<sequence length="328" mass="35760">MINLAIINILFFIFCRQYILLQKSNLYGIEMEAVTKTITAQKIIGSKLIGEEYTPITTTLGAHDAKILSQEPDFAAVIVDMLSRAGVQPGDVVAVNMSGSFPALNIAAFSAIDTMRIRPVVVSSVGASSWGANRANYTWLDMEQSLVKAGIWQWKSNAVTIGGGQDQGHGLSEEGIADIHLAIARSGVPFMNSTYLTEAIDKRIALYKEANNGVLPNVLINVGGNHVIFGEHGHNAFLRQGLTRGYRPSLVISNGLAAEFIKTNRAVIHLINIHRLAAEYGIYNGAQPGTSKVLYTTMLPSGLKVGISGWIIGMLLLLYYGKRKEWWQ</sequence>
<keyword evidence="1" id="KW-0812">Transmembrane</keyword>
<dbReference type="NCBIfam" id="TIGR04332">
    <property type="entry name" value="gamma_Glu_sys"/>
    <property type="match status" value="1"/>
</dbReference>
<organism evidence="2">
    <name type="scientific">bioreactor metagenome</name>
    <dbReference type="NCBI Taxonomy" id="1076179"/>
    <lineage>
        <taxon>unclassified sequences</taxon>
        <taxon>metagenomes</taxon>
        <taxon>ecological metagenomes</taxon>
    </lineage>
</organism>
<reference evidence="2" key="1">
    <citation type="submission" date="2019-08" db="EMBL/GenBank/DDBJ databases">
        <authorList>
            <person name="Kucharzyk K."/>
            <person name="Murdoch R.W."/>
            <person name="Higgins S."/>
            <person name="Loffler F."/>
        </authorList>
    </citation>
    <scope>NUCLEOTIDE SEQUENCE</scope>
</reference>
<comment type="caution">
    <text evidence="2">The sequence shown here is derived from an EMBL/GenBank/DDBJ whole genome shotgun (WGS) entry which is preliminary data.</text>
</comment>
<proteinExistence type="predicted"/>
<keyword evidence="1" id="KW-1133">Transmembrane helix</keyword>
<evidence type="ECO:0000313" key="2">
    <source>
        <dbReference type="EMBL" id="MPL76366.1"/>
    </source>
</evidence>
<accession>A0A644UBJ7</accession>
<dbReference type="InterPro" id="IPR027602">
    <property type="entry name" value="PGA_system"/>
</dbReference>
<dbReference type="AlphaFoldDB" id="A0A644UBJ7"/>